<keyword evidence="5" id="KW-0539">Nucleus</keyword>
<dbReference type="InterPro" id="IPR044670">
    <property type="entry name" value="SOFL"/>
</dbReference>
<proteinExistence type="inferred from homology"/>
<dbReference type="Proteomes" id="UP000006038">
    <property type="component" value="Chromosome 4"/>
</dbReference>
<evidence type="ECO:0000313" key="8">
    <source>
        <dbReference type="EnsemblPlants" id="OB04G16660.1"/>
    </source>
</evidence>
<dbReference type="PANTHER" id="PTHR33347:SF1">
    <property type="entry name" value="PROTEIN SOB FIVE-LIKE 5"/>
    <property type="match status" value="1"/>
</dbReference>
<dbReference type="EnsemblPlants" id="OB04G16660.1">
    <property type="protein sequence ID" value="OB04G16660.1"/>
    <property type="gene ID" value="OB04G16660"/>
</dbReference>
<evidence type="ECO:0000256" key="1">
    <source>
        <dbReference type="ARBA" id="ARBA00004496"/>
    </source>
</evidence>
<dbReference type="eggNOG" id="ENOG502R3VG">
    <property type="taxonomic scope" value="Eukaryota"/>
</dbReference>
<feature type="region of interest" description="Disordered" evidence="7">
    <location>
        <begin position="55"/>
        <end position="98"/>
    </location>
</feature>
<evidence type="ECO:0000256" key="7">
    <source>
        <dbReference type="SAM" id="MobiDB-lite"/>
    </source>
</evidence>
<dbReference type="PANTHER" id="PTHR33347">
    <property type="entry name" value="OSJNBA0091C07.3 PROTEIN"/>
    <property type="match status" value="1"/>
</dbReference>
<dbReference type="GO" id="GO:0005737">
    <property type="term" value="C:cytoplasm"/>
    <property type="evidence" value="ECO:0007669"/>
    <property type="project" value="UniProtKB-SubCell"/>
</dbReference>
<evidence type="ECO:0000256" key="5">
    <source>
        <dbReference type="ARBA" id="ARBA00023242"/>
    </source>
</evidence>
<dbReference type="GO" id="GO:0009691">
    <property type="term" value="P:cytokinin biosynthetic process"/>
    <property type="evidence" value="ECO:0007669"/>
    <property type="project" value="UniProtKB-KW"/>
</dbReference>
<reference evidence="8" key="1">
    <citation type="journal article" date="2013" name="Nat. Commun.">
        <title>Whole-genome sequencing of Oryza brachyantha reveals mechanisms underlying Oryza genome evolution.</title>
        <authorList>
            <person name="Chen J."/>
            <person name="Huang Q."/>
            <person name="Gao D."/>
            <person name="Wang J."/>
            <person name="Lang Y."/>
            <person name="Liu T."/>
            <person name="Li B."/>
            <person name="Bai Z."/>
            <person name="Luis Goicoechea J."/>
            <person name="Liang C."/>
            <person name="Chen C."/>
            <person name="Zhang W."/>
            <person name="Sun S."/>
            <person name="Liao Y."/>
            <person name="Zhang X."/>
            <person name="Yang L."/>
            <person name="Song C."/>
            <person name="Wang M."/>
            <person name="Shi J."/>
            <person name="Liu G."/>
            <person name="Liu J."/>
            <person name="Zhou H."/>
            <person name="Zhou W."/>
            <person name="Yu Q."/>
            <person name="An N."/>
            <person name="Chen Y."/>
            <person name="Cai Q."/>
            <person name="Wang B."/>
            <person name="Liu B."/>
            <person name="Min J."/>
            <person name="Huang Y."/>
            <person name="Wu H."/>
            <person name="Li Z."/>
            <person name="Zhang Y."/>
            <person name="Yin Y."/>
            <person name="Song W."/>
            <person name="Jiang J."/>
            <person name="Jackson S.A."/>
            <person name="Wing R.A."/>
            <person name="Wang J."/>
            <person name="Chen M."/>
        </authorList>
    </citation>
    <scope>NUCLEOTIDE SEQUENCE [LARGE SCALE GENOMIC DNA]</scope>
    <source>
        <strain evidence="8">cv. IRGC 101232</strain>
    </source>
</reference>
<dbReference type="AlphaFoldDB" id="J3LWZ1"/>
<organism evidence="8">
    <name type="scientific">Oryza brachyantha</name>
    <name type="common">malo sina</name>
    <dbReference type="NCBI Taxonomy" id="4533"/>
    <lineage>
        <taxon>Eukaryota</taxon>
        <taxon>Viridiplantae</taxon>
        <taxon>Streptophyta</taxon>
        <taxon>Embryophyta</taxon>
        <taxon>Tracheophyta</taxon>
        <taxon>Spermatophyta</taxon>
        <taxon>Magnoliopsida</taxon>
        <taxon>Liliopsida</taxon>
        <taxon>Poales</taxon>
        <taxon>Poaceae</taxon>
        <taxon>BOP clade</taxon>
        <taxon>Oryzoideae</taxon>
        <taxon>Oryzeae</taxon>
        <taxon>Oryzinae</taxon>
        <taxon>Oryza</taxon>
    </lineage>
</organism>
<comment type="similarity">
    <text evidence="6">Belongs to the SOFL plant protein family.</text>
</comment>
<evidence type="ECO:0000256" key="2">
    <source>
        <dbReference type="ARBA" id="ARBA00022490"/>
    </source>
</evidence>
<dbReference type="Gramene" id="OB04G16660.1">
    <property type="protein sequence ID" value="OB04G16660.1"/>
    <property type="gene ID" value="OB04G16660"/>
</dbReference>
<reference evidence="8" key="2">
    <citation type="submission" date="2013-04" db="UniProtKB">
        <authorList>
            <consortium name="EnsemblPlants"/>
        </authorList>
    </citation>
    <scope>IDENTIFICATION</scope>
</reference>
<keyword evidence="9" id="KW-1185">Reference proteome</keyword>
<evidence type="ECO:0000256" key="6">
    <source>
        <dbReference type="ARBA" id="ARBA00024199"/>
    </source>
</evidence>
<sequence length="221" mass="23889">MENSSRRSSGCQSGWTLYLDHSGGGGGYHLHPRCRQCRSLSCKNRELGVLMTAGEEQEAADDSMVSDASSGPPPSLRGRCDDDEEEEELRDQARQRQQRLLNRRRHLHGCHGSYCDAGSTGVGSRSTPSSHSLAEAKSWGRRKRSAVDVDAAAIVVVLRHGEHDARGDDDLDDTASSSAVSSGLQPSCVFSAIRLQQWSSSPAAVQGTSVLHGSYAMLHRN</sequence>
<dbReference type="OMA" id="CHAGYDY"/>
<feature type="region of interest" description="Disordered" evidence="7">
    <location>
        <begin position="118"/>
        <end position="137"/>
    </location>
</feature>
<evidence type="ECO:0000313" key="9">
    <source>
        <dbReference type="Proteomes" id="UP000006038"/>
    </source>
</evidence>
<protein>
    <submittedName>
        <fullName evidence="8">Uncharacterized protein</fullName>
    </submittedName>
</protein>
<dbReference type="HOGENOM" id="CLU_1252331_0_0_1"/>
<evidence type="ECO:0000256" key="4">
    <source>
        <dbReference type="ARBA" id="ARBA00022864"/>
    </source>
</evidence>
<feature type="compositionally biased region" description="Polar residues" evidence="7">
    <location>
        <begin position="122"/>
        <end position="132"/>
    </location>
</feature>
<accession>J3LWZ1</accession>
<keyword evidence="2" id="KW-0963">Cytoplasm</keyword>
<name>J3LWZ1_ORYBR</name>
<keyword evidence="3" id="KW-0203">Cytokinin biosynthesis</keyword>
<keyword evidence="4" id="KW-0932">Cytokinin signaling pathway</keyword>
<dbReference type="GO" id="GO:0009736">
    <property type="term" value="P:cytokinin-activated signaling pathway"/>
    <property type="evidence" value="ECO:0007669"/>
    <property type="project" value="UniProtKB-KW"/>
</dbReference>
<comment type="subcellular location">
    <subcellularLocation>
        <location evidence="1">Cytoplasm</location>
    </subcellularLocation>
</comment>
<evidence type="ECO:0000256" key="3">
    <source>
        <dbReference type="ARBA" id="ARBA00022712"/>
    </source>
</evidence>